<sequence>DDLRESIRRLREIINSRIDDNELINDAKSVLSLLLCFQFERNGMIVDLNDGIQLAKSLSPPKDRVTEAGRLNTLSMLWARKYEHTSNIAFLNTAIEFYLEKAIANVEMAIKNCTSPGLDLASYRSNLCSLLGQRYEYTRRLSDINQAITEGELSVKSSKRNAIDHLRAVRNLGENLARRNNAGDIDKAIEMWNEALGTTYFPPIYRANLAVEVLQILKKHKKYIPALKIARLGLGFLTKASPRFMKGSDQQRILRRYSGLASDAAALTIECHEPVADAVALLEQGRGILADHQYESRQDLSDLKAVYPYQALQFESLLNRLNDVPRIPDSRYSLAEELQNVDRELDAVIASIRKKPGFERFLLPPNIKQIYDIIKPSTDAIVIVNASFRYDAFILRYGEISILRLPDASDAVVRNWTGITKPNNIALLVPMPITPGLRELPAATVEVDKIKVALEPVYNTISLSPALRQDVIQSLSQAHVFHFAGHSKLDYADISQSSLLLTDGGLTISDLLTLRGKKSPLWLAYLSACSTGVNAFVDLADEGLHLMGACQIVGWQNVTGTLWRVSDHFSMQIALDFYTGLRD</sequence>
<dbReference type="Proteomes" id="UP000007115">
    <property type="component" value="Unassembled WGS sequence"/>
</dbReference>
<dbReference type="AlphaFoldDB" id="G9MJP8"/>
<dbReference type="EMBL" id="ABDF02000003">
    <property type="protein sequence ID" value="EHK25711.1"/>
    <property type="molecule type" value="Genomic_DNA"/>
</dbReference>
<feature type="non-terminal residue" evidence="2">
    <location>
        <position position="583"/>
    </location>
</feature>
<dbReference type="OrthoDB" id="9991317at2759"/>
<dbReference type="InParanoid" id="G9MJP8"/>
<dbReference type="VEuPathDB" id="FungiDB:TRIVIDRAFT_21489"/>
<proteinExistence type="predicted"/>
<name>G9MJP8_HYPVG</name>
<protein>
    <recommendedName>
        <fullName evidence="1">CHAT domain-containing protein</fullName>
    </recommendedName>
</protein>
<comment type="caution">
    <text evidence="2">The sequence shown here is derived from an EMBL/GenBank/DDBJ whole genome shotgun (WGS) entry which is preliminary data.</text>
</comment>
<dbReference type="OMA" id="LMGACQI"/>
<evidence type="ECO:0000313" key="3">
    <source>
        <dbReference type="Proteomes" id="UP000007115"/>
    </source>
</evidence>
<organism evidence="2 3">
    <name type="scientific">Hypocrea virens (strain Gv29-8 / FGSC 10586)</name>
    <name type="common">Gliocladium virens</name>
    <name type="synonym">Trichoderma virens</name>
    <dbReference type="NCBI Taxonomy" id="413071"/>
    <lineage>
        <taxon>Eukaryota</taxon>
        <taxon>Fungi</taxon>
        <taxon>Dikarya</taxon>
        <taxon>Ascomycota</taxon>
        <taxon>Pezizomycotina</taxon>
        <taxon>Sordariomycetes</taxon>
        <taxon>Hypocreomycetidae</taxon>
        <taxon>Hypocreales</taxon>
        <taxon>Hypocreaceae</taxon>
        <taxon>Trichoderma</taxon>
    </lineage>
</organism>
<feature type="non-terminal residue" evidence="2">
    <location>
        <position position="1"/>
    </location>
</feature>
<dbReference type="GeneID" id="25790853"/>
<dbReference type="eggNOG" id="KOG4626">
    <property type="taxonomic scope" value="Eukaryota"/>
</dbReference>
<dbReference type="InterPro" id="IPR024983">
    <property type="entry name" value="CHAT_dom"/>
</dbReference>
<dbReference type="Pfam" id="PF12770">
    <property type="entry name" value="CHAT"/>
    <property type="match status" value="1"/>
</dbReference>
<keyword evidence="3" id="KW-1185">Reference proteome</keyword>
<dbReference type="HOGENOM" id="CLU_001305_5_2_1"/>
<evidence type="ECO:0000313" key="2">
    <source>
        <dbReference type="EMBL" id="EHK25711.1"/>
    </source>
</evidence>
<feature type="domain" description="CHAT" evidence="1">
    <location>
        <begin position="433"/>
        <end position="582"/>
    </location>
</feature>
<accession>G9MJP8</accession>
<gene>
    <name evidence="2" type="ORF">TRIVIDRAFT_21489</name>
</gene>
<dbReference type="STRING" id="413071.G9MJP8"/>
<reference evidence="2 3" key="1">
    <citation type="journal article" date="2011" name="Genome Biol.">
        <title>Comparative genome sequence analysis underscores mycoparasitism as the ancestral life style of Trichoderma.</title>
        <authorList>
            <person name="Kubicek C.P."/>
            <person name="Herrera-Estrella A."/>
            <person name="Seidl-Seiboth V."/>
            <person name="Martinez D.A."/>
            <person name="Druzhinina I.S."/>
            <person name="Thon M."/>
            <person name="Zeilinger S."/>
            <person name="Casas-Flores S."/>
            <person name="Horwitz B.A."/>
            <person name="Mukherjee P.K."/>
            <person name="Mukherjee M."/>
            <person name="Kredics L."/>
            <person name="Alcaraz L.D."/>
            <person name="Aerts A."/>
            <person name="Antal Z."/>
            <person name="Atanasova L."/>
            <person name="Cervantes-Badillo M.G."/>
            <person name="Challacombe J."/>
            <person name="Chertkov O."/>
            <person name="McCluskey K."/>
            <person name="Coulpier F."/>
            <person name="Deshpande N."/>
            <person name="von Doehren H."/>
            <person name="Ebbole D.J."/>
            <person name="Esquivel-Naranjo E.U."/>
            <person name="Fekete E."/>
            <person name="Flipphi M."/>
            <person name="Glaser F."/>
            <person name="Gomez-Rodriguez E.Y."/>
            <person name="Gruber S."/>
            <person name="Han C."/>
            <person name="Henrissat B."/>
            <person name="Hermosa R."/>
            <person name="Hernandez-Onate M."/>
            <person name="Karaffa L."/>
            <person name="Kosti I."/>
            <person name="Le Crom S."/>
            <person name="Lindquist E."/>
            <person name="Lucas S."/>
            <person name="Luebeck M."/>
            <person name="Luebeck P.S."/>
            <person name="Margeot A."/>
            <person name="Metz B."/>
            <person name="Misra M."/>
            <person name="Nevalainen H."/>
            <person name="Omann M."/>
            <person name="Packer N."/>
            <person name="Perrone G."/>
            <person name="Uresti-Rivera E.E."/>
            <person name="Salamov A."/>
            <person name="Schmoll M."/>
            <person name="Seiboth B."/>
            <person name="Shapiro H."/>
            <person name="Sukno S."/>
            <person name="Tamayo-Ramos J.A."/>
            <person name="Tisch D."/>
            <person name="Wiest A."/>
            <person name="Wilkinson H.H."/>
            <person name="Zhang M."/>
            <person name="Coutinho P.M."/>
            <person name="Kenerley C.M."/>
            <person name="Monte E."/>
            <person name="Baker S.E."/>
            <person name="Grigoriev I.V."/>
        </authorList>
    </citation>
    <scope>NUCLEOTIDE SEQUENCE [LARGE SCALE GENOMIC DNA]</scope>
    <source>
        <strain evidence="3">Gv29-8 / FGSC 10586</strain>
    </source>
</reference>
<dbReference type="RefSeq" id="XP_013959281.1">
    <property type="nucleotide sequence ID" value="XM_014103806.1"/>
</dbReference>
<evidence type="ECO:0000259" key="1">
    <source>
        <dbReference type="Pfam" id="PF12770"/>
    </source>
</evidence>